<keyword evidence="1" id="KW-0732">Signal</keyword>
<gene>
    <name evidence="2" type="ORF">g.57187</name>
</gene>
<feature type="chain" id="PRO_5008584855" evidence="1">
    <location>
        <begin position="29"/>
        <end position="124"/>
    </location>
</feature>
<reference evidence="2" key="1">
    <citation type="submission" date="2015-11" db="EMBL/GenBank/DDBJ databases">
        <title>De novo transcriptome assembly of four potential Pierce s Disease insect vectors from Arizona vineyards.</title>
        <authorList>
            <person name="Tassone E.E."/>
        </authorList>
    </citation>
    <scope>NUCLEOTIDE SEQUENCE</scope>
</reference>
<accession>A0A1B6I7M3</accession>
<feature type="signal peptide" evidence="1">
    <location>
        <begin position="1"/>
        <end position="28"/>
    </location>
</feature>
<dbReference type="EMBL" id="GECU01024765">
    <property type="protein sequence ID" value="JAS82941.1"/>
    <property type="molecule type" value="Transcribed_RNA"/>
</dbReference>
<proteinExistence type="predicted"/>
<name>A0A1B6I7M3_9HEMI</name>
<dbReference type="AlphaFoldDB" id="A0A1B6I7M3"/>
<evidence type="ECO:0000256" key="1">
    <source>
        <dbReference type="SAM" id="SignalP"/>
    </source>
</evidence>
<organism evidence="2">
    <name type="scientific">Homalodisca liturata</name>
    <dbReference type="NCBI Taxonomy" id="320908"/>
    <lineage>
        <taxon>Eukaryota</taxon>
        <taxon>Metazoa</taxon>
        <taxon>Ecdysozoa</taxon>
        <taxon>Arthropoda</taxon>
        <taxon>Hexapoda</taxon>
        <taxon>Insecta</taxon>
        <taxon>Pterygota</taxon>
        <taxon>Neoptera</taxon>
        <taxon>Paraneoptera</taxon>
        <taxon>Hemiptera</taxon>
        <taxon>Auchenorrhyncha</taxon>
        <taxon>Membracoidea</taxon>
        <taxon>Cicadellidae</taxon>
        <taxon>Cicadellinae</taxon>
        <taxon>Proconiini</taxon>
        <taxon>Homalodisca</taxon>
    </lineage>
</organism>
<sequence length="124" mass="14291">MCNIASMFPSKPISSLPLALSALTTVLATVSISSDEEVNALDEYDKVLYEDCTGWLSQCVSDWECCKGTVCRWRGLVKEYRCERIYPWPFDRWIPPAHRTPIPPTHVPPPPRWLSLKDFVPYFR</sequence>
<evidence type="ECO:0000313" key="2">
    <source>
        <dbReference type="EMBL" id="JAS82941.1"/>
    </source>
</evidence>
<protein>
    <submittedName>
        <fullName evidence="2">Uncharacterized protein</fullName>
    </submittedName>
</protein>